<organism evidence="3 4">
    <name type="scientific">Venustampulla echinocandica</name>
    <dbReference type="NCBI Taxonomy" id="2656787"/>
    <lineage>
        <taxon>Eukaryota</taxon>
        <taxon>Fungi</taxon>
        <taxon>Dikarya</taxon>
        <taxon>Ascomycota</taxon>
        <taxon>Pezizomycotina</taxon>
        <taxon>Leotiomycetes</taxon>
        <taxon>Helotiales</taxon>
        <taxon>Pleuroascaceae</taxon>
        <taxon>Venustampulla</taxon>
    </lineage>
</organism>
<dbReference type="InterPro" id="IPR036291">
    <property type="entry name" value="NAD(P)-bd_dom_sf"/>
</dbReference>
<sequence length="281" mass="29566">MTNVQAPPISRKMHDLTNQVVLITGIGSVGAGWGNGAAIAALFARQGAILFGCDLSLEAAETSKSKILSESPDTDIAVMRADATSSSSIKEFVDSCVAKHGRIDILINNVGRSEPGDPASLNEEVWDEQMNVNLKSVYLTSHLVLPLMAAQASGGNIVNISSVSGLRYIGKPQVAYSATKAAILSFTRTTAVIYAGKGVRLNTVVPGLINTPLVKVLADKYSGGDYEGYCKVRDQQVPMGRMGTAWDVANAVLFLASKEASYITGTEIVVDGGLTQSTGRV</sequence>
<keyword evidence="4" id="KW-1185">Reference proteome</keyword>
<dbReference type="GO" id="GO:0006633">
    <property type="term" value="P:fatty acid biosynthetic process"/>
    <property type="evidence" value="ECO:0007669"/>
    <property type="project" value="TreeGrafter"/>
</dbReference>
<dbReference type="InterPro" id="IPR020904">
    <property type="entry name" value="Sc_DH/Rdtase_CS"/>
</dbReference>
<dbReference type="InterPro" id="IPR002347">
    <property type="entry name" value="SDR_fam"/>
</dbReference>
<dbReference type="Pfam" id="PF13561">
    <property type="entry name" value="adh_short_C2"/>
    <property type="match status" value="1"/>
</dbReference>
<dbReference type="PANTHER" id="PTHR42760">
    <property type="entry name" value="SHORT-CHAIN DEHYDROGENASES/REDUCTASES FAMILY MEMBER"/>
    <property type="match status" value="1"/>
</dbReference>
<reference evidence="3 4" key="1">
    <citation type="journal article" date="2018" name="IMA Fungus">
        <title>IMA Genome-F 9: Draft genome sequence of Annulohypoxylon stygium, Aspergillus mulundensis, Berkeleyomyces basicola (syn. Thielaviopsis basicola), Ceratocystis smalleyi, two Cercospora beticola strains, Coleophoma cylindrospora, Fusarium fracticaudum, Phialophora cf. hyalina, and Morchella septimelata.</title>
        <authorList>
            <person name="Wingfield B.D."/>
            <person name="Bills G.F."/>
            <person name="Dong Y."/>
            <person name="Huang W."/>
            <person name="Nel W.J."/>
            <person name="Swalarsk-Parry B.S."/>
            <person name="Vaghefi N."/>
            <person name="Wilken P.M."/>
            <person name="An Z."/>
            <person name="de Beer Z.W."/>
            <person name="De Vos L."/>
            <person name="Chen L."/>
            <person name="Duong T.A."/>
            <person name="Gao Y."/>
            <person name="Hammerbacher A."/>
            <person name="Kikkert J.R."/>
            <person name="Li Y."/>
            <person name="Li H."/>
            <person name="Li K."/>
            <person name="Li Q."/>
            <person name="Liu X."/>
            <person name="Ma X."/>
            <person name="Naidoo K."/>
            <person name="Pethybridge S.J."/>
            <person name="Sun J."/>
            <person name="Steenkamp E.T."/>
            <person name="van der Nest M.A."/>
            <person name="van Wyk S."/>
            <person name="Wingfield M.J."/>
            <person name="Xiong C."/>
            <person name="Yue Q."/>
            <person name="Zhang X."/>
        </authorList>
    </citation>
    <scope>NUCLEOTIDE SEQUENCE [LARGE SCALE GENOMIC DNA]</scope>
    <source>
        <strain evidence="3 4">BP 5553</strain>
    </source>
</reference>
<protein>
    <submittedName>
        <fullName evidence="3">NAD(P)-binding Rossmann-fold containing protein</fullName>
    </submittedName>
</protein>
<evidence type="ECO:0000256" key="1">
    <source>
        <dbReference type="ARBA" id="ARBA00006484"/>
    </source>
</evidence>
<name>A0A370TQ23_9HELO</name>
<dbReference type="RefSeq" id="XP_031870275.1">
    <property type="nucleotide sequence ID" value="XM_032013675.1"/>
</dbReference>
<keyword evidence="2" id="KW-0521">NADP</keyword>
<dbReference type="PANTHER" id="PTHR42760:SF122">
    <property type="entry name" value="NAD(P)-BINDING PROTEIN"/>
    <property type="match status" value="1"/>
</dbReference>
<dbReference type="Gene3D" id="3.40.50.720">
    <property type="entry name" value="NAD(P)-binding Rossmann-like Domain"/>
    <property type="match status" value="1"/>
</dbReference>
<comment type="caution">
    <text evidence="3">The sequence shown here is derived from an EMBL/GenBank/DDBJ whole genome shotgun (WGS) entry which is preliminary data.</text>
</comment>
<gene>
    <name evidence="3" type="ORF">BP5553_05052</name>
</gene>
<dbReference type="PRINTS" id="PR00080">
    <property type="entry name" value="SDRFAMILY"/>
</dbReference>
<dbReference type="AlphaFoldDB" id="A0A370TQ23"/>
<accession>A0A370TQ23</accession>
<proteinExistence type="inferred from homology"/>
<dbReference type="GO" id="GO:0016616">
    <property type="term" value="F:oxidoreductase activity, acting on the CH-OH group of donors, NAD or NADP as acceptor"/>
    <property type="evidence" value="ECO:0007669"/>
    <property type="project" value="TreeGrafter"/>
</dbReference>
<dbReference type="CDD" id="cd05233">
    <property type="entry name" value="SDR_c"/>
    <property type="match status" value="1"/>
</dbReference>
<evidence type="ECO:0000256" key="2">
    <source>
        <dbReference type="ARBA" id="ARBA00022857"/>
    </source>
</evidence>
<dbReference type="SUPFAM" id="SSF51735">
    <property type="entry name" value="NAD(P)-binding Rossmann-fold domains"/>
    <property type="match status" value="1"/>
</dbReference>
<evidence type="ECO:0000313" key="3">
    <source>
        <dbReference type="EMBL" id="RDL37619.1"/>
    </source>
</evidence>
<comment type="similarity">
    <text evidence="1">Belongs to the short-chain dehydrogenases/reductases (SDR) family.</text>
</comment>
<dbReference type="GeneID" id="43597901"/>
<evidence type="ECO:0000313" key="4">
    <source>
        <dbReference type="Proteomes" id="UP000254866"/>
    </source>
</evidence>
<dbReference type="GO" id="GO:0009688">
    <property type="term" value="P:abscisic acid biosynthetic process"/>
    <property type="evidence" value="ECO:0007669"/>
    <property type="project" value="UniProtKB-ARBA"/>
</dbReference>
<dbReference type="STRING" id="2656787.A0A370TQ23"/>
<dbReference type="FunFam" id="3.40.50.720:FF:000084">
    <property type="entry name" value="Short-chain dehydrogenase reductase"/>
    <property type="match status" value="1"/>
</dbReference>
<dbReference type="EMBL" id="NPIC01000003">
    <property type="protein sequence ID" value="RDL37619.1"/>
    <property type="molecule type" value="Genomic_DNA"/>
</dbReference>
<dbReference type="PRINTS" id="PR00081">
    <property type="entry name" value="GDHRDH"/>
</dbReference>
<dbReference type="Proteomes" id="UP000254866">
    <property type="component" value="Unassembled WGS sequence"/>
</dbReference>
<dbReference type="PROSITE" id="PS00061">
    <property type="entry name" value="ADH_SHORT"/>
    <property type="match status" value="1"/>
</dbReference>
<dbReference type="GO" id="GO:0048038">
    <property type="term" value="F:quinone binding"/>
    <property type="evidence" value="ECO:0007669"/>
    <property type="project" value="TreeGrafter"/>
</dbReference>
<dbReference type="OrthoDB" id="498125at2759"/>